<dbReference type="EMBL" id="FOOC01000007">
    <property type="protein sequence ID" value="SFF53405.1"/>
    <property type="molecule type" value="Genomic_DNA"/>
</dbReference>
<feature type="domain" description="Mechanosensitive ion channel MscS" evidence="8">
    <location>
        <begin position="178"/>
        <end position="245"/>
    </location>
</feature>
<evidence type="ECO:0000256" key="6">
    <source>
        <dbReference type="ARBA" id="ARBA00023136"/>
    </source>
</evidence>
<protein>
    <submittedName>
        <fullName evidence="11">Small-conductance mechanosensitive channel</fullName>
    </submittedName>
</protein>
<feature type="transmembrane region" description="Helical" evidence="7">
    <location>
        <begin position="127"/>
        <end position="151"/>
    </location>
</feature>
<gene>
    <name evidence="11" type="ORF">SAMN04488120_10784</name>
</gene>
<dbReference type="GO" id="GO:0005886">
    <property type="term" value="C:plasma membrane"/>
    <property type="evidence" value="ECO:0007669"/>
    <property type="project" value="UniProtKB-SubCell"/>
</dbReference>
<keyword evidence="4 7" id="KW-0812">Transmembrane</keyword>
<keyword evidence="12" id="KW-1185">Reference proteome</keyword>
<name>A0A1I2JEZ0_9GAMM</name>
<feature type="transmembrane region" description="Helical" evidence="7">
    <location>
        <begin position="12"/>
        <end position="32"/>
    </location>
</feature>
<evidence type="ECO:0000256" key="4">
    <source>
        <dbReference type="ARBA" id="ARBA00022692"/>
    </source>
</evidence>
<evidence type="ECO:0000256" key="1">
    <source>
        <dbReference type="ARBA" id="ARBA00004651"/>
    </source>
</evidence>
<evidence type="ECO:0000259" key="9">
    <source>
        <dbReference type="Pfam" id="PF21082"/>
    </source>
</evidence>
<dbReference type="InterPro" id="IPR023408">
    <property type="entry name" value="MscS_beta-dom_sf"/>
</dbReference>
<comment type="similarity">
    <text evidence="2">Belongs to the MscS (TC 1.A.23) family.</text>
</comment>
<evidence type="ECO:0000256" key="3">
    <source>
        <dbReference type="ARBA" id="ARBA00022475"/>
    </source>
</evidence>
<keyword evidence="5 7" id="KW-1133">Transmembrane helix</keyword>
<dbReference type="STRING" id="1076937.SAMN04488120_10784"/>
<sequence>MDWNLMILGNPLGSWLTALTVALGINLGVGLVKRVIVAHLAARAEQTDTALDDALIAAVRRTKQGLILLVSLYIGARNFDLPARVDTILQSVATVAIFMQIGLWGSAALNSWAERYHRKAMAKDPGVVTSFGAITFVGRLVLWAVVLLVALDNLGVNVTALIAGLGVGGIAVALAVQNILGDLFASFSIVIDKPFVVGDFIIVDSYMGTVEHVGLKTTRLRSLSGEQIVFPNSDLLKARVRNYKRMYERRVVFTFGVTYETPPDRLERVVSLVREIVERHDIVRFDRAHFFRFGESSLDFEVVYWMKDPDYKRYMDVQQAINLEILRRLAREGVSMAFPTRTIKVDGPVVLERAAS</sequence>
<feature type="transmembrane region" description="Helical" evidence="7">
    <location>
        <begin position="87"/>
        <end position="107"/>
    </location>
</feature>
<accession>A0A1I2JEZ0</accession>
<dbReference type="Gene3D" id="1.10.287.1260">
    <property type="match status" value="1"/>
</dbReference>
<dbReference type="SUPFAM" id="SSF82689">
    <property type="entry name" value="Mechanosensitive channel protein MscS (YggB), C-terminal domain"/>
    <property type="match status" value="1"/>
</dbReference>
<evidence type="ECO:0000256" key="2">
    <source>
        <dbReference type="ARBA" id="ARBA00008017"/>
    </source>
</evidence>
<dbReference type="Gene3D" id="3.30.70.100">
    <property type="match status" value="1"/>
</dbReference>
<dbReference type="InterPro" id="IPR049142">
    <property type="entry name" value="MS_channel_1st"/>
</dbReference>
<evidence type="ECO:0000313" key="11">
    <source>
        <dbReference type="EMBL" id="SFF53405.1"/>
    </source>
</evidence>
<evidence type="ECO:0000259" key="10">
    <source>
        <dbReference type="Pfam" id="PF21088"/>
    </source>
</evidence>
<reference evidence="11 12" key="1">
    <citation type="submission" date="2016-10" db="EMBL/GenBank/DDBJ databases">
        <authorList>
            <person name="de Groot N.N."/>
        </authorList>
    </citation>
    <scope>NUCLEOTIDE SEQUENCE [LARGE SCALE GENOMIC DNA]</scope>
    <source>
        <strain evidence="11 12">DSM 23609</strain>
    </source>
</reference>
<evidence type="ECO:0000313" key="12">
    <source>
        <dbReference type="Proteomes" id="UP000199771"/>
    </source>
</evidence>
<proteinExistence type="inferred from homology"/>
<dbReference type="RefSeq" id="WP_200769573.1">
    <property type="nucleotide sequence ID" value="NZ_FOOC01000007.1"/>
</dbReference>
<evidence type="ECO:0000256" key="5">
    <source>
        <dbReference type="ARBA" id="ARBA00022989"/>
    </source>
</evidence>
<comment type="subcellular location">
    <subcellularLocation>
        <location evidence="1">Cell membrane</location>
        <topology evidence="1">Multi-pass membrane protein</topology>
    </subcellularLocation>
</comment>
<dbReference type="PANTHER" id="PTHR30566">
    <property type="entry name" value="YNAI-RELATED MECHANOSENSITIVE ION CHANNEL"/>
    <property type="match status" value="1"/>
</dbReference>
<dbReference type="SUPFAM" id="SSF50182">
    <property type="entry name" value="Sm-like ribonucleoproteins"/>
    <property type="match status" value="1"/>
</dbReference>
<keyword evidence="6 7" id="KW-0472">Membrane</keyword>
<dbReference type="AlphaFoldDB" id="A0A1I2JEZ0"/>
<dbReference type="InterPro" id="IPR011066">
    <property type="entry name" value="MscS_channel_C_sf"/>
</dbReference>
<feature type="domain" description="Mechanosensitive ion channel transmembrane helices 2/3" evidence="10">
    <location>
        <begin position="139"/>
        <end position="177"/>
    </location>
</feature>
<dbReference type="SUPFAM" id="SSF82861">
    <property type="entry name" value="Mechanosensitive channel protein MscS (YggB), transmembrane region"/>
    <property type="match status" value="1"/>
</dbReference>
<dbReference type="Proteomes" id="UP000199771">
    <property type="component" value="Unassembled WGS sequence"/>
</dbReference>
<dbReference type="Pfam" id="PF21082">
    <property type="entry name" value="MS_channel_3rd"/>
    <property type="match status" value="1"/>
</dbReference>
<evidence type="ECO:0000259" key="8">
    <source>
        <dbReference type="Pfam" id="PF00924"/>
    </source>
</evidence>
<dbReference type="InterPro" id="IPR011014">
    <property type="entry name" value="MscS_channel_TM-2"/>
</dbReference>
<dbReference type="GO" id="GO:0008381">
    <property type="term" value="F:mechanosensitive monoatomic ion channel activity"/>
    <property type="evidence" value="ECO:0007669"/>
    <property type="project" value="UniProtKB-ARBA"/>
</dbReference>
<dbReference type="Pfam" id="PF21088">
    <property type="entry name" value="MS_channel_1st"/>
    <property type="match status" value="1"/>
</dbReference>
<dbReference type="Pfam" id="PF00924">
    <property type="entry name" value="MS_channel_2nd"/>
    <property type="match status" value="1"/>
</dbReference>
<dbReference type="PANTHER" id="PTHR30566:SF25">
    <property type="entry name" value="INNER MEMBRANE PROTEIN"/>
    <property type="match status" value="1"/>
</dbReference>
<feature type="transmembrane region" description="Helical" evidence="7">
    <location>
        <begin position="158"/>
        <end position="180"/>
    </location>
</feature>
<dbReference type="InterPro" id="IPR010920">
    <property type="entry name" value="LSM_dom_sf"/>
</dbReference>
<evidence type="ECO:0000256" key="7">
    <source>
        <dbReference type="SAM" id="Phobius"/>
    </source>
</evidence>
<dbReference type="InterPro" id="IPR006685">
    <property type="entry name" value="MscS_channel_2nd"/>
</dbReference>
<dbReference type="Gene3D" id="2.30.30.60">
    <property type="match status" value="1"/>
</dbReference>
<organism evidence="11 12">
    <name type="scientific">Fontimonas thermophila</name>
    <dbReference type="NCBI Taxonomy" id="1076937"/>
    <lineage>
        <taxon>Bacteria</taxon>
        <taxon>Pseudomonadati</taxon>
        <taxon>Pseudomonadota</taxon>
        <taxon>Gammaproteobacteria</taxon>
        <taxon>Nevskiales</taxon>
        <taxon>Nevskiaceae</taxon>
        <taxon>Fontimonas</taxon>
    </lineage>
</organism>
<keyword evidence="3" id="KW-1003">Cell membrane</keyword>
<dbReference type="InterPro" id="IPR049278">
    <property type="entry name" value="MS_channel_C"/>
</dbReference>
<feature type="domain" description="Mechanosensitive ion channel MscS C-terminal" evidence="9">
    <location>
        <begin position="251"/>
        <end position="336"/>
    </location>
</feature>